<keyword evidence="2" id="KW-1185">Reference proteome</keyword>
<dbReference type="Proteomes" id="UP000714275">
    <property type="component" value="Unassembled WGS sequence"/>
</dbReference>
<name>A0A9P6ZG29_9AGAM</name>
<protein>
    <submittedName>
        <fullName evidence="1">Uncharacterized protein</fullName>
    </submittedName>
</protein>
<dbReference type="AlphaFoldDB" id="A0A9P6ZG29"/>
<comment type="caution">
    <text evidence="1">The sequence shown here is derived from an EMBL/GenBank/DDBJ whole genome shotgun (WGS) entry which is preliminary data.</text>
</comment>
<dbReference type="OrthoDB" id="2690488at2759"/>
<proteinExistence type="predicted"/>
<organism evidence="1 2">
    <name type="scientific">Suillus placidus</name>
    <dbReference type="NCBI Taxonomy" id="48579"/>
    <lineage>
        <taxon>Eukaryota</taxon>
        <taxon>Fungi</taxon>
        <taxon>Dikarya</taxon>
        <taxon>Basidiomycota</taxon>
        <taxon>Agaricomycotina</taxon>
        <taxon>Agaricomycetes</taxon>
        <taxon>Agaricomycetidae</taxon>
        <taxon>Boletales</taxon>
        <taxon>Suillineae</taxon>
        <taxon>Suillaceae</taxon>
        <taxon>Suillus</taxon>
    </lineage>
</organism>
<reference evidence="1" key="1">
    <citation type="journal article" date="2020" name="New Phytol.">
        <title>Comparative genomics reveals dynamic genome evolution in host specialist ectomycorrhizal fungi.</title>
        <authorList>
            <person name="Lofgren L.A."/>
            <person name="Nguyen N.H."/>
            <person name="Vilgalys R."/>
            <person name="Ruytinx J."/>
            <person name="Liao H.L."/>
            <person name="Branco S."/>
            <person name="Kuo A."/>
            <person name="LaButti K."/>
            <person name="Lipzen A."/>
            <person name="Andreopoulos W."/>
            <person name="Pangilinan J."/>
            <person name="Riley R."/>
            <person name="Hundley H."/>
            <person name="Na H."/>
            <person name="Barry K."/>
            <person name="Grigoriev I.V."/>
            <person name="Stajich J.E."/>
            <person name="Kennedy P.G."/>
        </authorList>
    </citation>
    <scope>NUCLEOTIDE SEQUENCE</scope>
    <source>
        <strain evidence="1">DOB743</strain>
    </source>
</reference>
<evidence type="ECO:0000313" key="1">
    <source>
        <dbReference type="EMBL" id="KAG1763983.1"/>
    </source>
</evidence>
<accession>A0A9P6ZG29</accession>
<evidence type="ECO:0000313" key="2">
    <source>
        <dbReference type="Proteomes" id="UP000714275"/>
    </source>
</evidence>
<gene>
    <name evidence="1" type="ORF">EV702DRAFT_1051523</name>
</gene>
<dbReference type="EMBL" id="JABBWD010000138">
    <property type="protein sequence ID" value="KAG1763983.1"/>
    <property type="molecule type" value="Genomic_DNA"/>
</dbReference>
<sequence length="273" mass="30736">MKSLDPLLIFLLLSVSMVRVLSIILDRPFAPVKPLLLHLSVNLLICGGPVKLRASTPPALTTLVSTNLAPGNMEAPREAGYQEPFTYIYLWDKHLLKFKSGALLQSPPLQMVQAFNHDNENPPSLDNITIDWQDSLRSSLWNTEAVNLLVVDFQQRIQTGYYPSVVFDEDTMSLDDLRVLCIIKLRRTQQTYRDRSKIAALADLQQREEATHELSSRSTRRQHLDIKTGLTLISTGRSKDVAKLPSRTANAILKCGTPLGAYRPVGCRWDEWG</sequence>